<dbReference type="AlphaFoldDB" id="A0A227JBF2"/>
<dbReference type="Proteomes" id="UP000214596">
    <property type="component" value="Unassembled WGS sequence"/>
</dbReference>
<dbReference type="RefSeq" id="WP_029797383.1">
    <property type="nucleotide sequence ID" value="NZ_CANUHY010000005.1"/>
</dbReference>
<dbReference type="InterPro" id="IPR052179">
    <property type="entry name" value="DD-CPase-like"/>
</dbReference>
<protein>
    <submittedName>
        <fullName evidence="2">Peptidase M15</fullName>
    </submittedName>
</protein>
<feature type="domain" description="D-alanyl-D-alanine carboxypeptidase-like core" evidence="1">
    <location>
        <begin position="25"/>
        <end position="176"/>
    </location>
</feature>
<reference evidence="2 3" key="1">
    <citation type="journal article" date="2017" name="Appl. Environ. Microbiol.">
        <title>Parallel evolution of two clades of a major Atlantic endemic Vibrio parahaemolyticus pathogen lineage by independent acquisition of related pathogenicity islands.</title>
        <authorList>
            <person name="Xu F."/>
            <person name="Gonzalez-Escalona N."/>
            <person name="Drees K.P."/>
            <person name="Sebra R.P."/>
            <person name="Cooper V.S."/>
            <person name="Jones S.H."/>
            <person name="Whistler C.A."/>
        </authorList>
    </citation>
    <scope>NUCLEOTIDE SEQUENCE [LARGE SCALE GENOMIC DNA]</scope>
    <source>
        <strain evidence="2 3">MAVP-3</strain>
    </source>
</reference>
<dbReference type="CDD" id="cd14847">
    <property type="entry name" value="DD-carboxypeptidase_like"/>
    <property type="match status" value="1"/>
</dbReference>
<proteinExistence type="predicted"/>
<name>A0A227JBF2_VIBPH</name>
<dbReference type="SUPFAM" id="SSF55166">
    <property type="entry name" value="Hedgehog/DD-peptidase"/>
    <property type="match status" value="1"/>
</dbReference>
<dbReference type="InterPro" id="IPR009045">
    <property type="entry name" value="Zn_M74/Hedgehog-like"/>
</dbReference>
<dbReference type="EMBL" id="NIXT01000677">
    <property type="protein sequence ID" value="OXE32423.1"/>
    <property type="molecule type" value="Genomic_DNA"/>
</dbReference>
<dbReference type="GO" id="GO:0006508">
    <property type="term" value="P:proteolysis"/>
    <property type="evidence" value="ECO:0007669"/>
    <property type="project" value="InterPro"/>
</dbReference>
<organism evidence="2 3">
    <name type="scientific">Vibrio parahaemolyticus</name>
    <dbReference type="NCBI Taxonomy" id="670"/>
    <lineage>
        <taxon>Bacteria</taxon>
        <taxon>Pseudomonadati</taxon>
        <taxon>Pseudomonadota</taxon>
        <taxon>Gammaproteobacteria</taxon>
        <taxon>Vibrionales</taxon>
        <taxon>Vibrionaceae</taxon>
        <taxon>Vibrio</taxon>
    </lineage>
</organism>
<dbReference type="GO" id="GO:0008233">
    <property type="term" value="F:peptidase activity"/>
    <property type="evidence" value="ECO:0007669"/>
    <property type="project" value="InterPro"/>
</dbReference>
<evidence type="ECO:0000259" key="1">
    <source>
        <dbReference type="Pfam" id="PF02557"/>
    </source>
</evidence>
<dbReference type="InterPro" id="IPR003709">
    <property type="entry name" value="VanY-like_core_dom"/>
</dbReference>
<dbReference type="PANTHER" id="PTHR34385:SF1">
    <property type="entry name" value="PEPTIDOGLYCAN L-ALANYL-D-GLUTAMATE ENDOPEPTIDASE CWLK"/>
    <property type="match status" value="1"/>
</dbReference>
<gene>
    <name evidence="2" type="ORF">CA163_12780</name>
</gene>
<evidence type="ECO:0000313" key="2">
    <source>
        <dbReference type="EMBL" id="OXE32423.1"/>
    </source>
</evidence>
<dbReference type="PANTHER" id="PTHR34385">
    <property type="entry name" value="D-ALANYL-D-ALANINE CARBOXYPEPTIDASE"/>
    <property type="match status" value="1"/>
</dbReference>
<accession>A0A227JBF2</accession>
<dbReference type="Gene3D" id="3.30.1380.10">
    <property type="match status" value="1"/>
</dbReference>
<dbReference type="Pfam" id="PF02557">
    <property type="entry name" value="VanY"/>
    <property type="match status" value="1"/>
</dbReference>
<evidence type="ECO:0000313" key="3">
    <source>
        <dbReference type="Proteomes" id="UP000214596"/>
    </source>
</evidence>
<sequence>MTPAQLTGTTDSHLQSTMVGQKAFLMHPDVANDLLNMIEAAKKAGFKMEIASGFRDFSRQRAIWNGKYEGELPILDSNSQPLNKAALSDEEKLKAILRWSALPGGSRHHWGCDFDVYARNLLPPDTKLQLEPWEYLEGHQLAFYCWLKDHIDEFGFFFPYLQDLGGVAIEPWHISHKAIGQQCAAQLNAEMLKDELVRQNRQHNIAGLESILNNLDSILSTYIRNITPPPEAL</sequence>
<comment type="caution">
    <text evidence="2">The sequence shown here is derived from an EMBL/GenBank/DDBJ whole genome shotgun (WGS) entry which is preliminary data.</text>
</comment>
<dbReference type="STRING" id="670.ACZ92_19535"/>